<comment type="caution">
    <text evidence="2">The sequence shown here is derived from an EMBL/GenBank/DDBJ whole genome shotgun (WGS) entry which is preliminary data.</text>
</comment>
<dbReference type="InterPro" id="IPR009045">
    <property type="entry name" value="Zn_M74/Hedgehog-like"/>
</dbReference>
<dbReference type="SUPFAM" id="SSF55166">
    <property type="entry name" value="Hedgehog/DD-peptidase"/>
    <property type="match status" value="1"/>
</dbReference>
<name>A0ABS3C1J6_9BACT</name>
<protein>
    <submittedName>
        <fullName evidence="2">Peptidase M15A</fullName>
    </submittedName>
</protein>
<dbReference type="RefSeq" id="WP_206577257.1">
    <property type="nucleotide sequence ID" value="NZ_JAFKCT010000002.1"/>
</dbReference>
<dbReference type="Pfam" id="PF08291">
    <property type="entry name" value="Peptidase_M15_3"/>
    <property type="match status" value="1"/>
</dbReference>
<gene>
    <name evidence="2" type="ORF">J0A68_05825</name>
</gene>
<feature type="domain" description="Peptidase M15A C-terminal" evidence="1">
    <location>
        <begin position="6"/>
        <end position="122"/>
    </location>
</feature>
<proteinExistence type="predicted"/>
<keyword evidence="3" id="KW-1185">Reference proteome</keyword>
<dbReference type="InterPro" id="IPR013230">
    <property type="entry name" value="Peptidase_M15A_C"/>
</dbReference>
<accession>A0ABS3C1J6</accession>
<organism evidence="2 3">
    <name type="scientific">Algoriphagus oliviformis</name>
    <dbReference type="NCBI Taxonomy" id="2811231"/>
    <lineage>
        <taxon>Bacteria</taxon>
        <taxon>Pseudomonadati</taxon>
        <taxon>Bacteroidota</taxon>
        <taxon>Cytophagia</taxon>
        <taxon>Cytophagales</taxon>
        <taxon>Cyclobacteriaceae</taxon>
        <taxon>Algoriphagus</taxon>
    </lineage>
</organism>
<evidence type="ECO:0000313" key="2">
    <source>
        <dbReference type="EMBL" id="MBN7810464.1"/>
    </source>
</evidence>
<sequence>MQLTKNFPLRELLRSQTATRNDILEQFDPSPEVVENLRQLCVHVLQPLRDSLGRAIFVNSGYRCARVNSLVGGATSSQHLSGQAADIEAGHISIEQLYQRIKNSDLPFDQLIQEFNQWVHVSYNPAGNRRMCLRAMKDNGKTIYVPE</sequence>
<reference evidence="2 3" key="1">
    <citation type="submission" date="2021-03" db="EMBL/GenBank/DDBJ databases">
        <title>novel species isolated from a fishpond in China.</title>
        <authorList>
            <person name="Lu H."/>
            <person name="Cai Z."/>
        </authorList>
    </citation>
    <scope>NUCLEOTIDE SEQUENCE [LARGE SCALE GENOMIC DNA]</scope>
    <source>
        <strain evidence="2 3">H41</strain>
    </source>
</reference>
<dbReference type="Proteomes" id="UP000664317">
    <property type="component" value="Unassembled WGS sequence"/>
</dbReference>
<evidence type="ECO:0000259" key="1">
    <source>
        <dbReference type="Pfam" id="PF08291"/>
    </source>
</evidence>
<evidence type="ECO:0000313" key="3">
    <source>
        <dbReference type="Proteomes" id="UP000664317"/>
    </source>
</evidence>
<dbReference type="Gene3D" id="3.30.1380.10">
    <property type="match status" value="1"/>
</dbReference>
<dbReference type="EMBL" id="JAFKCT010000002">
    <property type="protein sequence ID" value="MBN7810464.1"/>
    <property type="molecule type" value="Genomic_DNA"/>
</dbReference>